<dbReference type="EMBL" id="AFBN01000090">
    <property type="protein sequence ID" value="EGF52674.1"/>
    <property type="molecule type" value="Genomic_DNA"/>
</dbReference>
<name>F3PVY8_9BACE</name>
<protein>
    <submittedName>
        <fullName evidence="1">Conserved domain protein</fullName>
    </submittedName>
</protein>
<organism evidence="1 2">
    <name type="scientific">Bacteroides fluxus YIT 12057</name>
    <dbReference type="NCBI Taxonomy" id="763034"/>
    <lineage>
        <taxon>Bacteria</taxon>
        <taxon>Pseudomonadati</taxon>
        <taxon>Bacteroidota</taxon>
        <taxon>Bacteroidia</taxon>
        <taxon>Bacteroidales</taxon>
        <taxon>Bacteroidaceae</taxon>
        <taxon>Bacteroides</taxon>
    </lineage>
</organism>
<proteinExistence type="predicted"/>
<dbReference type="Proteomes" id="UP000003416">
    <property type="component" value="Unassembled WGS sequence"/>
</dbReference>
<sequence>VWWRKGWRKTFIKRCATAQNYGAKRVQKVAQKNIQKENTFKPMKINLLNSGYVMVSRALLMEVYGKQGAALTDEEAFLRVLVHVNYKSEKTCCGKDEVICQRGGVADFLQRLGGHLGMEPRTYPTLL</sequence>
<keyword evidence="2" id="KW-1185">Reference proteome</keyword>
<comment type="caution">
    <text evidence="1">The sequence shown here is derived from an EMBL/GenBank/DDBJ whole genome shotgun (WGS) entry which is preliminary data.</text>
</comment>
<gene>
    <name evidence="1" type="ORF">HMPREF9446_02918</name>
</gene>
<reference evidence="1 2" key="1">
    <citation type="submission" date="2011-02" db="EMBL/GenBank/DDBJ databases">
        <authorList>
            <person name="Weinstock G."/>
            <person name="Sodergren E."/>
            <person name="Clifton S."/>
            <person name="Fulton L."/>
            <person name="Fulton B."/>
            <person name="Courtney L."/>
            <person name="Fronick C."/>
            <person name="Harrison M."/>
            <person name="Strong C."/>
            <person name="Farmer C."/>
            <person name="Delahaunty K."/>
            <person name="Markovic C."/>
            <person name="Hall O."/>
            <person name="Minx P."/>
            <person name="Tomlinson C."/>
            <person name="Mitreva M."/>
            <person name="Hou S."/>
            <person name="Chen J."/>
            <person name="Wollam A."/>
            <person name="Pepin K.H."/>
            <person name="Johnson M."/>
            <person name="Bhonagiri V."/>
            <person name="Zhang X."/>
            <person name="Suruliraj S."/>
            <person name="Warren W."/>
            <person name="Chinwalla A."/>
            <person name="Mardis E.R."/>
            <person name="Wilson R.K."/>
        </authorList>
    </citation>
    <scope>NUCLEOTIDE SEQUENCE [LARGE SCALE GENOMIC DNA]</scope>
    <source>
        <strain evidence="1 2">YIT 12057</strain>
    </source>
</reference>
<accession>F3PVY8</accession>
<evidence type="ECO:0000313" key="1">
    <source>
        <dbReference type="EMBL" id="EGF52674.1"/>
    </source>
</evidence>
<evidence type="ECO:0000313" key="2">
    <source>
        <dbReference type="Proteomes" id="UP000003416"/>
    </source>
</evidence>
<feature type="non-terminal residue" evidence="1">
    <location>
        <position position="1"/>
    </location>
</feature>
<dbReference type="AlphaFoldDB" id="F3PVY8"/>
<dbReference type="HOGENOM" id="CLU_1964074_0_0_10"/>
<dbReference type="STRING" id="763034.HMPREF9446_02918"/>